<dbReference type="Gene3D" id="3.30.70.270">
    <property type="match status" value="2"/>
</dbReference>
<dbReference type="KEGG" id="aplc:110989418"/>
<dbReference type="GO" id="GO:0008270">
    <property type="term" value="F:zinc ion binding"/>
    <property type="evidence" value="ECO:0007669"/>
    <property type="project" value="UniProtKB-KW"/>
</dbReference>
<dbReference type="OrthoDB" id="775972at2759"/>
<evidence type="ECO:0000313" key="6">
    <source>
        <dbReference type="RefSeq" id="XP_022109481.1"/>
    </source>
</evidence>
<gene>
    <name evidence="6" type="primary">LOC110989418</name>
</gene>
<feature type="region of interest" description="Disordered" evidence="2">
    <location>
        <begin position="197"/>
        <end position="228"/>
    </location>
</feature>
<dbReference type="GeneID" id="110989418"/>
<keyword evidence="1" id="KW-0862">Zinc</keyword>
<feature type="domain" description="Reverse transcriptase" evidence="4">
    <location>
        <begin position="487"/>
        <end position="665"/>
    </location>
</feature>
<dbReference type="Pfam" id="PF00078">
    <property type="entry name" value="RVT_1"/>
    <property type="match status" value="1"/>
</dbReference>
<keyword evidence="1" id="KW-0479">Metal-binding</keyword>
<feature type="domain" description="CCHC-type" evidence="3">
    <location>
        <begin position="249"/>
        <end position="264"/>
    </location>
</feature>
<dbReference type="SUPFAM" id="SSF56672">
    <property type="entry name" value="DNA/RNA polymerases"/>
    <property type="match status" value="1"/>
</dbReference>
<evidence type="ECO:0000259" key="3">
    <source>
        <dbReference type="PROSITE" id="PS50158"/>
    </source>
</evidence>
<dbReference type="InterPro" id="IPR000477">
    <property type="entry name" value="RT_dom"/>
</dbReference>
<dbReference type="PROSITE" id="PS50878">
    <property type="entry name" value="RT_POL"/>
    <property type="match status" value="1"/>
</dbReference>
<protein>
    <submittedName>
        <fullName evidence="6">Uncharacterized protein K02A2.6-like</fullName>
    </submittedName>
</protein>
<dbReference type="Gene3D" id="2.40.70.10">
    <property type="entry name" value="Acid Proteases"/>
    <property type="match status" value="1"/>
</dbReference>
<dbReference type="InterPro" id="IPR050951">
    <property type="entry name" value="Retrovirus_Pol_polyprotein"/>
</dbReference>
<sequence>MAAPTPMGYIGSLGPYDKSKEPFSSYMERADMFFKANNIKETSGEGEAVTAANEAVRERMKAILLTEIGPEVYGTVVNLLAPKKAKEVPYADIMKKLEQHFNPKPLEIAESYKFGTRNQKQHETISEYIVALKNLTLHCNFGTFLDRALRDRFVCGLVDERIQSKLLNTADLTFEKACKIATTMEMATKNAREFRPPQPAAAVHSHKAVPTAKPKAVKPKPKHGESSSASCYRCNGNHSPQSCTFKTAKCFNCQKKGHISAACRVKPKTGSKLSTGNKRQQQKGVHNLEVNPDGDELGLYTIYATGIDKPMANQGKDFRTEILVNEQLIDMRIDTAADCSVMSEDLYENKFSHVPLNKSKVKLKTYSGEILETCGQMDCKVRHNGQSVTLPIIVANYRNKPTLLGKDWLSRLNLDWKNIFSIGSSKSRLDSLLSKHADMFADSYTGITGYAAHIRLKQDAKPVYCRPRPVPYALKRQVEEELDKLERNGVLVKTDQSDWATPVMAVPKADKTVRLCGDYKVTINQVVDDEQYPLPTSQDLYAELSGARVFTKLDLSHAYAQLNVDKESQPYLTINTHKGLYSYTKLPYGVKSSPKIFQSVMDKMLKGIPHCVCNQDDLLISTKDMDEHLEILEQVLTRLDSHNVKLRQSKCAFAQSEVVYLGLKVDMYGLRPVKAKVEAIANAPKPSNVSELRSFLGMVQFYARFLPDLATVLKPLHHLLQKDYDYKVEYRSSKCNAVADALSCLPHENSSVGAENSIYTLNVVDEDFPVTAIEIAVETQKDTILKFKLSVLRAYEQKFIESGSESDESEEGRGHRKPKRKAFFDDDNDDVDMVEAEDGAASSKSKGKSKVVKQAKQNQAVEIIEELKKKRGESSDAQSRQDCSSCDVLKKRMIELKNQNKALRRDQARSNHPSPSQLQPEYHLQPGQHLVKTQLKFFRIY</sequence>
<reference evidence="6" key="1">
    <citation type="submission" date="2025-08" db="UniProtKB">
        <authorList>
            <consortium name="RefSeq"/>
        </authorList>
    </citation>
    <scope>IDENTIFICATION</scope>
</reference>
<accession>A0A8B8A0W9</accession>
<dbReference type="PROSITE" id="PS50158">
    <property type="entry name" value="ZF_CCHC"/>
    <property type="match status" value="1"/>
</dbReference>
<keyword evidence="5" id="KW-1185">Reference proteome</keyword>
<evidence type="ECO:0000256" key="2">
    <source>
        <dbReference type="SAM" id="MobiDB-lite"/>
    </source>
</evidence>
<dbReference type="PANTHER" id="PTHR37984:SF10">
    <property type="entry name" value="RIBONUCLEASE H"/>
    <property type="match status" value="1"/>
</dbReference>
<dbReference type="CDD" id="cd01647">
    <property type="entry name" value="RT_LTR"/>
    <property type="match status" value="1"/>
</dbReference>
<evidence type="ECO:0000259" key="4">
    <source>
        <dbReference type="PROSITE" id="PS50878"/>
    </source>
</evidence>
<dbReference type="InterPro" id="IPR021109">
    <property type="entry name" value="Peptidase_aspartic_dom_sf"/>
</dbReference>
<name>A0A8B8A0W9_ACAPL</name>
<dbReference type="InterPro" id="IPR043502">
    <property type="entry name" value="DNA/RNA_pol_sf"/>
</dbReference>
<keyword evidence="1" id="KW-0863">Zinc-finger</keyword>
<dbReference type="SMART" id="SM00343">
    <property type="entry name" value="ZnF_C2HC"/>
    <property type="match status" value="1"/>
</dbReference>
<dbReference type="OMA" id="MENSETW"/>
<dbReference type="InterPro" id="IPR001878">
    <property type="entry name" value="Znf_CCHC"/>
</dbReference>
<dbReference type="InterPro" id="IPR043128">
    <property type="entry name" value="Rev_trsase/Diguanyl_cyclase"/>
</dbReference>
<dbReference type="GO" id="GO:0003676">
    <property type="term" value="F:nucleic acid binding"/>
    <property type="evidence" value="ECO:0007669"/>
    <property type="project" value="InterPro"/>
</dbReference>
<evidence type="ECO:0000313" key="5">
    <source>
        <dbReference type="Proteomes" id="UP000694845"/>
    </source>
</evidence>
<dbReference type="AlphaFoldDB" id="A0A8B8A0W9"/>
<feature type="region of interest" description="Disordered" evidence="2">
    <location>
        <begin position="802"/>
        <end position="830"/>
    </location>
</feature>
<dbReference type="Gene3D" id="3.10.10.10">
    <property type="entry name" value="HIV Type 1 Reverse Transcriptase, subunit A, domain 1"/>
    <property type="match status" value="1"/>
</dbReference>
<proteinExistence type="predicted"/>
<dbReference type="Proteomes" id="UP000694845">
    <property type="component" value="Unplaced"/>
</dbReference>
<feature type="region of interest" description="Disordered" evidence="2">
    <location>
        <begin position="899"/>
        <end position="924"/>
    </location>
</feature>
<feature type="compositionally biased region" description="Polar residues" evidence="2">
    <location>
        <begin position="910"/>
        <end position="919"/>
    </location>
</feature>
<dbReference type="SUPFAM" id="SSF50630">
    <property type="entry name" value="Acid proteases"/>
    <property type="match status" value="1"/>
</dbReference>
<dbReference type="PANTHER" id="PTHR37984">
    <property type="entry name" value="PROTEIN CBG26694"/>
    <property type="match status" value="1"/>
</dbReference>
<dbReference type="RefSeq" id="XP_022109481.1">
    <property type="nucleotide sequence ID" value="XM_022253789.1"/>
</dbReference>
<evidence type="ECO:0000256" key="1">
    <source>
        <dbReference type="PROSITE-ProRule" id="PRU00047"/>
    </source>
</evidence>
<organism evidence="5 6">
    <name type="scientific">Acanthaster planci</name>
    <name type="common">Crown-of-thorns starfish</name>
    <dbReference type="NCBI Taxonomy" id="133434"/>
    <lineage>
        <taxon>Eukaryota</taxon>
        <taxon>Metazoa</taxon>
        <taxon>Echinodermata</taxon>
        <taxon>Eleutherozoa</taxon>
        <taxon>Asterozoa</taxon>
        <taxon>Asteroidea</taxon>
        <taxon>Valvatacea</taxon>
        <taxon>Valvatida</taxon>
        <taxon>Acanthasteridae</taxon>
        <taxon>Acanthaster</taxon>
    </lineage>
</organism>
<dbReference type="Gene3D" id="4.10.60.10">
    <property type="entry name" value="Zinc finger, CCHC-type"/>
    <property type="match status" value="1"/>
</dbReference>